<evidence type="ECO:0008006" key="4">
    <source>
        <dbReference type="Google" id="ProtNLM"/>
    </source>
</evidence>
<feature type="transmembrane region" description="Helical" evidence="1">
    <location>
        <begin position="103"/>
        <end position="121"/>
    </location>
</feature>
<feature type="transmembrane region" description="Helical" evidence="1">
    <location>
        <begin position="137"/>
        <end position="156"/>
    </location>
</feature>
<evidence type="ECO:0000313" key="2">
    <source>
        <dbReference type="EMBL" id="MFC0211438.1"/>
    </source>
</evidence>
<evidence type="ECO:0000256" key="1">
    <source>
        <dbReference type="SAM" id="Phobius"/>
    </source>
</evidence>
<dbReference type="Proteomes" id="UP001589776">
    <property type="component" value="Unassembled WGS sequence"/>
</dbReference>
<keyword evidence="3" id="KW-1185">Reference proteome</keyword>
<feature type="transmembrane region" description="Helical" evidence="1">
    <location>
        <begin position="12"/>
        <end position="29"/>
    </location>
</feature>
<sequence>MILWERFDLNEGFVIIMLLLSYGAIAVLPKRLPASLLVLGLVWGFASSTLFDFTIGGGLMDFYVVNDSNQYELTDLLVYFMFAPFGYFFIYFYEVLHIRRKTLVWYILGWTAVGVGVQWIAEWMRMTTYQHGYRLEYNIAVFLLIQTITGLFYMYLKERPGNKGTQGGP</sequence>
<accession>A0ABV6DFL7</accession>
<name>A0ABV6DFL7_9BACL</name>
<comment type="caution">
    <text evidence="2">The sequence shown here is derived from an EMBL/GenBank/DDBJ whole genome shotgun (WGS) entry which is preliminary data.</text>
</comment>
<dbReference type="RefSeq" id="WP_377468421.1">
    <property type="nucleotide sequence ID" value="NZ_JBHLWN010000016.1"/>
</dbReference>
<evidence type="ECO:0000313" key="3">
    <source>
        <dbReference type="Proteomes" id="UP001589776"/>
    </source>
</evidence>
<gene>
    <name evidence="2" type="ORF">ACFFK0_03065</name>
</gene>
<reference evidence="2 3" key="1">
    <citation type="submission" date="2024-09" db="EMBL/GenBank/DDBJ databases">
        <authorList>
            <person name="Sun Q."/>
            <person name="Mori K."/>
        </authorList>
    </citation>
    <scope>NUCLEOTIDE SEQUENCE [LARGE SCALE GENOMIC DNA]</scope>
    <source>
        <strain evidence="2 3">CCM 7759</strain>
    </source>
</reference>
<keyword evidence="1" id="KW-0812">Transmembrane</keyword>
<feature type="transmembrane region" description="Helical" evidence="1">
    <location>
        <begin position="36"/>
        <end position="56"/>
    </location>
</feature>
<feature type="transmembrane region" description="Helical" evidence="1">
    <location>
        <begin position="76"/>
        <end position="96"/>
    </location>
</feature>
<proteinExistence type="predicted"/>
<dbReference type="EMBL" id="JBHLWN010000016">
    <property type="protein sequence ID" value="MFC0211438.1"/>
    <property type="molecule type" value="Genomic_DNA"/>
</dbReference>
<protein>
    <recommendedName>
        <fullName evidence="4">Rod shape-determining protein MreD</fullName>
    </recommendedName>
</protein>
<keyword evidence="1" id="KW-0472">Membrane</keyword>
<keyword evidence="1" id="KW-1133">Transmembrane helix</keyword>
<organism evidence="2 3">
    <name type="scientific">Paenibacillus chartarius</name>
    <dbReference type="NCBI Taxonomy" id="747481"/>
    <lineage>
        <taxon>Bacteria</taxon>
        <taxon>Bacillati</taxon>
        <taxon>Bacillota</taxon>
        <taxon>Bacilli</taxon>
        <taxon>Bacillales</taxon>
        <taxon>Paenibacillaceae</taxon>
        <taxon>Paenibacillus</taxon>
    </lineage>
</organism>